<feature type="transmembrane region" description="Helical" evidence="1">
    <location>
        <begin position="386"/>
        <end position="410"/>
    </location>
</feature>
<feature type="transmembrane region" description="Helical" evidence="1">
    <location>
        <begin position="464"/>
        <end position="482"/>
    </location>
</feature>
<proteinExistence type="predicted"/>
<dbReference type="PANTHER" id="PTHR30572">
    <property type="entry name" value="MEMBRANE COMPONENT OF TRANSPORTER-RELATED"/>
    <property type="match status" value="1"/>
</dbReference>
<feature type="transmembrane region" description="Helical" evidence="1">
    <location>
        <begin position="794"/>
        <end position="815"/>
    </location>
</feature>
<protein>
    <submittedName>
        <fullName evidence="2">ABC transporter permease</fullName>
    </submittedName>
</protein>
<gene>
    <name evidence="2" type="ORF">OG398_25850</name>
</gene>
<feature type="transmembrane region" description="Helical" evidence="1">
    <location>
        <begin position="850"/>
        <end position="869"/>
    </location>
</feature>
<name>A0AAU2VVP4_9ACTN</name>
<keyword evidence="1" id="KW-1133">Transmembrane helix</keyword>
<dbReference type="EMBL" id="CP108313">
    <property type="protein sequence ID" value="WTW71439.1"/>
    <property type="molecule type" value="Genomic_DNA"/>
</dbReference>
<evidence type="ECO:0000256" key="1">
    <source>
        <dbReference type="SAM" id="Phobius"/>
    </source>
</evidence>
<dbReference type="InterPro" id="IPR050250">
    <property type="entry name" value="Macrolide_Exporter_MacB"/>
</dbReference>
<sequence length="937" mass="96764">MSPRPMFSRTAAACAPWVRTRLRTAPGAACALGLLVLLTAFLAAAFPRAVDRYEGEGLRHDLDAASPRRSVLEVSSPPPGLQLPEAAREKAVRDESLGSVHRALLAGLPGPLRADSGQSAYGLRTTKPIPATESWFPRPYGIDPDLTYTTQSALPDHAALRAGRWPAVRGEVTAGTAEVEAAVTAETAKALRIKVGSAVSVPVARGGRFTVRITAIVTPLRPEAAYWSAEQLLRTPSLVAKPSKTEPRYYWTAALLLPPDAAPALLATTGQPEAYWRMMPDVSRLTAQDPDRIRSSVASLEGGPGLLEVRASAGATATVTTGLDEIVSAYDGTRQAIRPVVTVAAVGIGAVAAVVLLMTGGLIAGRRHDELALLRARGGSLRSIGGRLLAETAVTAVPAAALGLLLAVLVTGGGRLWPSAAGAAAVGALVCAALPLRTVLPHRRPRLHGGRDDLVSVRPSRRRTVAELTLLVLAVGAVVALRRRGTGGEGGTDLLVSAAPVLVALIAALVLVRLYPLPLRLALRSVARLRGAIGFLALARAGRSSAAGTLPLLALLVALTTAAFGGSVLAGVASARDTAAVLATGADARISGEADSAPLPDSLVRTVSGADGVREVAGVQIEYGVSLPPPEHGFEDAKGTTLIGVDPVSYARLARSTGVGSFTADRLKYTGPPTPKGTMPAKDRVLPVLASPSVAQRLGERPRDLQSLAGDFKVRVAGTVAHTPAVTDTSFMVVDASALTHRQTTALLLTGDRLDAEALRSAVHKAGEGLTVRLRSEARAAYVDTPLQVGAERIYTAAIAAGAGYALLAVLLSLLRTAPERTTLLARLRTMGIGTRQGGRLLGYEAMPQALLAAVGGLLVGRATIALLAPGVDLAHLALATGTGSGLLYDAPLRADPWSMVLPAVGVVALTAGVAGVQAWWTGRRGSITELRAGDSR</sequence>
<dbReference type="GO" id="GO:0022857">
    <property type="term" value="F:transmembrane transporter activity"/>
    <property type="evidence" value="ECO:0007669"/>
    <property type="project" value="TreeGrafter"/>
</dbReference>
<dbReference type="AlphaFoldDB" id="A0AAU2VVP4"/>
<evidence type="ECO:0000313" key="2">
    <source>
        <dbReference type="EMBL" id="WTW71439.1"/>
    </source>
</evidence>
<organism evidence="2">
    <name type="scientific">Streptomyces sp. NBC_00008</name>
    <dbReference type="NCBI Taxonomy" id="2903610"/>
    <lineage>
        <taxon>Bacteria</taxon>
        <taxon>Bacillati</taxon>
        <taxon>Actinomycetota</taxon>
        <taxon>Actinomycetes</taxon>
        <taxon>Kitasatosporales</taxon>
        <taxon>Streptomycetaceae</taxon>
        <taxon>Streptomyces</taxon>
    </lineage>
</organism>
<keyword evidence="1" id="KW-0812">Transmembrane</keyword>
<feature type="transmembrane region" description="Helical" evidence="1">
    <location>
        <begin position="900"/>
        <end position="921"/>
    </location>
</feature>
<dbReference type="GO" id="GO:0005886">
    <property type="term" value="C:plasma membrane"/>
    <property type="evidence" value="ECO:0007669"/>
    <property type="project" value="TreeGrafter"/>
</dbReference>
<reference evidence="2" key="1">
    <citation type="submission" date="2022-10" db="EMBL/GenBank/DDBJ databases">
        <title>The complete genomes of actinobacterial strains from the NBC collection.</title>
        <authorList>
            <person name="Joergensen T.S."/>
            <person name="Alvarez Arevalo M."/>
            <person name="Sterndorff E.B."/>
            <person name="Faurdal D."/>
            <person name="Vuksanovic O."/>
            <person name="Mourched A.-S."/>
            <person name="Charusanti P."/>
            <person name="Shaw S."/>
            <person name="Blin K."/>
            <person name="Weber T."/>
        </authorList>
    </citation>
    <scope>NUCLEOTIDE SEQUENCE</scope>
    <source>
        <strain evidence="2">NBC_00008</strain>
    </source>
</reference>
<keyword evidence="1" id="KW-0472">Membrane</keyword>
<feature type="transmembrane region" description="Helical" evidence="1">
    <location>
        <begin position="343"/>
        <end position="365"/>
    </location>
</feature>
<feature type="transmembrane region" description="Helical" evidence="1">
    <location>
        <begin position="416"/>
        <end position="436"/>
    </location>
</feature>
<feature type="transmembrane region" description="Helical" evidence="1">
    <location>
        <begin position="494"/>
        <end position="515"/>
    </location>
</feature>
<accession>A0AAU2VVP4</accession>
<dbReference type="PANTHER" id="PTHR30572:SF4">
    <property type="entry name" value="ABC TRANSPORTER PERMEASE YTRF"/>
    <property type="match status" value="1"/>
</dbReference>
<feature type="transmembrane region" description="Helical" evidence="1">
    <location>
        <begin position="550"/>
        <end position="573"/>
    </location>
</feature>